<accession>A0A7J2TJB3</accession>
<proteinExistence type="predicted"/>
<name>A0A7J2TJB3_ARCFL</name>
<comment type="caution">
    <text evidence="1">The sequence shown here is derived from an EMBL/GenBank/DDBJ whole genome shotgun (WGS) entry which is preliminary data.</text>
</comment>
<evidence type="ECO:0000313" key="1">
    <source>
        <dbReference type="EMBL" id="HEH35655.1"/>
    </source>
</evidence>
<dbReference type="EMBL" id="DSLA01000093">
    <property type="protein sequence ID" value="HEH35655.1"/>
    <property type="molecule type" value="Genomic_DNA"/>
</dbReference>
<dbReference type="AlphaFoldDB" id="A0A7J2TJB3"/>
<gene>
    <name evidence="1" type="ORF">ENP88_05840</name>
</gene>
<reference evidence="1" key="1">
    <citation type="journal article" date="2020" name="mSystems">
        <title>Genome- and Community-Level Interaction Insights into Carbon Utilization and Element Cycling Functions of Hydrothermarchaeota in Hydrothermal Sediment.</title>
        <authorList>
            <person name="Zhou Z."/>
            <person name="Liu Y."/>
            <person name="Xu W."/>
            <person name="Pan J."/>
            <person name="Luo Z.H."/>
            <person name="Li M."/>
        </authorList>
    </citation>
    <scope>NUCLEOTIDE SEQUENCE [LARGE SCALE GENOMIC DNA]</scope>
    <source>
        <strain evidence="1">SpSt-26</strain>
    </source>
</reference>
<sequence length="61" mass="6759">MAIASIGIFGNTMKQTALERFSDQARVIVVIPSNIKGFTSIEEGDFKTIERLGNIEYAIPR</sequence>
<protein>
    <submittedName>
        <fullName evidence="1">Uncharacterized protein</fullName>
    </submittedName>
</protein>
<organism evidence="1">
    <name type="scientific">Archaeoglobus fulgidus</name>
    <dbReference type="NCBI Taxonomy" id="2234"/>
    <lineage>
        <taxon>Archaea</taxon>
        <taxon>Methanobacteriati</taxon>
        <taxon>Methanobacteriota</taxon>
        <taxon>Archaeoglobi</taxon>
        <taxon>Archaeoglobales</taxon>
        <taxon>Archaeoglobaceae</taxon>
        <taxon>Archaeoglobus</taxon>
    </lineage>
</organism>